<dbReference type="PANTHER" id="PTHR43736">
    <property type="entry name" value="ADP-RIBOSE PYROPHOSPHATASE"/>
    <property type="match status" value="1"/>
</dbReference>
<evidence type="ECO:0000313" key="3">
    <source>
        <dbReference type="EMBL" id="KGX84445.1"/>
    </source>
</evidence>
<organism evidence="3 4">
    <name type="scientific">Pontibacillus marinus BH030004 = DSM 16465</name>
    <dbReference type="NCBI Taxonomy" id="1385511"/>
    <lineage>
        <taxon>Bacteria</taxon>
        <taxon>Bacillati</taxon>
        <taxon>Bacillota</taxon>
        <taxon>Bacilli</taxon>
        <taxon>Bacillales</taxon>
        <taxon>Bacillaceae</taxon>
        <taxon>Pontibacillus</taxon>
    </lineage>
</organism>
<dbReference type="PROSITE" id="PS51462">
    <property type="entry name" value="NUDIX"/>
    <property type="match status" value="1"/>
</dbReference>
<proteinExistence type="inferred from homology"/>
<dbReference type="Gene3D" id="3.90.79.10">
    <property type="entry name" value="Nucleoside Triphosphate Pyrophosphohydrolase"/>
    <property type="match status" value="1"/>
</dbReference>
<protein>
    <submittedName>
        <fullName evidence="3">DNA mismatch repair protein MutT</fullName>
    </submittedName>
</protein>
<gene>
    <name evidence="3" type="ORF">N783_17495</name>
</gene>
<dbReference type="RefSeq" id="WP_027448366.1">
    <property type="nucleotide sequence ID" value="NZ_AVPF01000056.1"/>
</dbReference>
<keyword evidence="4" id="KW-1185">Reference proteome</keyword>
<dbReference type="Pfam" id="PF00293">
    <property type="entry name" value="NUDIX"/>
    <property type="match status" value="1"/>
</dbReference>
<dbReference type="EMBL" id="AVPF01000056">
    <property type="protein sequence ID" value="KGX84445.1"/>
    <property type="molecule type" value="Genomic_DNA"/>
</dbReference>
<feature type="domain" description="Nudix hydrolase" evidence="2">
    <location>
        <begin position="1"/>
        <end position="136"/>
    </location>
</feature>
<dbReference type="STRING" id="1385511.GCA_000425225_01470"/>
<sequence length="144" mass="16264">MFIVNVEGAIHKDGKWLFIRRSEKEEHAGGMLSFIGGKVDDEGNKANVLEETLHREIDEEVGVKVKNLQYVNSSSFVTDKGKSVVDIVFYCEYESGEPHVKSLDEVEGVFWLTSEELEKKESVPDFLIENLKQAELVKSSLVTN</sequence>
<dbReference type="PANTHER" id="PTHR43736:SF1">
    <property type="entry name" value="DIHYDRONEOPTERIN TRIPHOSPHATE DIPHOSPHATASE"/>
    <property type="match status" value="1"/>
</dbReference>
<accession>A0A0A5G054</accession>
<dbReference type="InterPro" id="IPR000086">
    <property type="entry name" value="NUDIX_hydrolase_dom"/>
</dbReference>
<dbReference type="AlphaFoldDB" id="A0A0A5G054"/>
<name>A0A0A5G054_9BACI</name>
<comment type="similarity">
    <text evidence="1">Belongs to the Nudix hydrolase family.</text>
</comment>
<dbReference type="eggNOG" id="COG1051">
    <property type="taxonomic scope" value="Bacteria"/>
</dbReference>
<evidence type="ECO:0000259" key="2">
    <source>
        <dbReference type="PROSITE" id="PS51462"/>
    </source>
</evidence>
<dbReference type="InterPro" id="IPR015797">
    <property type="entry name" value="NUDIX_hydrolase-like_dom_sf"/>
</dbReference>
<dbReference type="Proteomes" id="UP000030403">
    <property type="component" value="Unassembled WGS sequence"/>
</dbReference>
<dbReference type="OrthoDB" id="3531896at2"/>
<evidence type="ECO:0000256" key="1">
    <source>
        <dbReference type="ARBA" id="ARBA00005582"/>
    </source>
</evidence>
<reference evidence="3 4" key="1">
    <citation type="submission" date="2013-08" db="EMBL/GenBank/DDBJ databases">
        <authorList>
            <person name="Huang J."/>
            <person name="Wang G."/>
        </authorList>
    </citation>
    <scope>NUCLEOTIDE SEQUENCE [LARGE SCALE GENOMIC DNA]</scope>
    <source>
        <strain evidence="3 4">BH030004</strain>
    </source>
</reference>
<comment type="caution">
    <text evidence="3">The sequence shown here is derived from an EMBL/GenBank/DDBJ whole genome shotgun (WGS) entry which is preliminary data.</text>
</comment>
<evidence type="ECO:0000313" key="4">
    <source>
        <dbReference type="Proteomes" id="UP000030403"/>
    </source>
</evidence>
<dbReference type="SUPFAM" id="SSF55811">
    <property type="entry name" value="Nudix"/>
    <property type="match status" value="1"/>
</dbReference>